<protein>
    <submittedName>
        <fullName evidence="2">Uncharacterized protein</fullName>
    </submittedName>
</protein>
<feature type="compositionally biased region" description="Basic and acidic residues" evidence="1">
    <location>
        <begin position="23"/>
        <end position="32"/>
    </location>
</feature>
<gene>
    <name evidence="2" type="ORF">EVAR_17866_1</name>
</gene>
<evidence type="ECO:0000313" key="3">
    <source>
        <dbReference type="Proteomes" id="UP000299102"/>
    </source>
</evidence>
<dbReference type="EMBL" id="BGZK01001956">
    <property type="protein sequence ID" value="GBP88758.1"/>
    <property type="molecule type" value="Genomic_DNA"/>
</dbReference>
<dbReference type="Proteomes" id="UP000299102">
    <property type="component" value="Unassembled WGS sequence"/>
</dbReference>
<evidence type="ECO:0000256" key="1">
    <source>
        <dbReference type="SAM" id="MobiDB-lite"/>
    </source>
</evidence>
<sequence>MEGPRPGEPPRDHGVPTPVSMLGERRHADAASRRPTSAVRNEAQAAPPGSSLGSDAAINEMRHLYNNNESKLDTGRGAKSRAETVCPKSRNAMKTGTDSGTKIKFVIGVGI</sequence>
<evidence type="ECO:0000313" key="2">
    <source>
        <dbReference type="EMBL" id="GBP88758.1"/>
    </source>
</evidence>
<accession>A0A4C1ZLX9</accession>
<feature type="region of interest" description="Disordered" evidence="1">
    <location>
        <begin position="1"/>
        <end position="97"/>
    </location>
</feature>
<proteinExistence type="predicted"/>
<name>A0A4C1ZLX9_EUMVA</name>
<dbReference type="AlphaFoldDB" id="A0A4C1ZLX9"/>
<reference evidence="2 3" key="1">
    <citation type="journal article" date="2019" name="Commun. Biol.">
        <title>The bagworm genome reveals a unique fibroin gene that provides high tensile strength.</title>
        <authorList>
            <person name="Kono N."/>
            <person name="Nakamura H."/>
            <person name="Ohtoshi R."/>
            <person name="Tomita M."/>
            <person name="Numata K."/>
            <person name="Arakawa K."/>
        </authorList>
    </citation>
    <scope>NUCLEOTIDE SEQUENCE [LARGE SCALE GENOMIC DNA]</scope>
</reference>
<comment type="caution">
    <text evidence="2">The sequence shown here is derived from an EMBL/GenBank/DDBJ whole genome shotgun (WGS) entry which is preliminary data.</text>
</comment>
<keyword evidence="3" id="KW-1185">Reference proteome</keyword>
<feature type="compositionally biased region" description="Basic and acidic residues" evidence="1">
    <location>
        <begin position="70"/>
        <end position="82"/>
    </location>
</feature>
<organism evidence="2 3">
    <name type="scientific">Eumeta variegata</name>
    <name type="common">Bagworm moth</name>
    <name type="synonym">Eumeta japonica</name>
    <dbReference type="NCBI Taxonomy" id="151549"/>
    <lineage>
        <taxon>Eukaryota</taxon>
        <taxon>Metazoa</taxon>
        <taxon>Ecdysozoa</taxon>
        <taxon>Arthropoda</taxon>
        <taxon>Hexapoda</taxon>
        <taxon>Insecta</taxon>
        <taxon>Pterygota</taxon>
        <taxon>Neoptera</taxon>
        <taxon>Endopterygota</taxon>
        <taxon>Lepidoptera</taxon>
        <taxon>Glossata</taxon>
        <taxon>Ditrysia</taxon>
        <taxon>Tineoidea</taxon>
        <taxon>Psychidae</taxon>
        <taxon>Oiketicinae</taxon>
        <taxon>Eumeta</taxon>
    </lineage>
</organism>